<dbReference type="VEuPathDB" id="VectorBase:HLOH_054282"/>
<keyword evidence="2" id="KW-1185">Reference proteome</keyword>
<comment type="caution">
    <text evidence="1">The sequence shown here is derived from an EMBL/GenBank/DDBJ whole genome shotgun (WGS) entry which is preliminary data.</text>
</comment>
<dbReference type="EMBL" id="JABSTR010000010">
    <property type="protein sequence ID" value="KAH9379698.1"/>
    <property type="molecule type" value="Genomic_DNA"/>
</dbReference>
<evidence type="ECO:0000313" key="1">
    <source>
        <dbReference type="EMBL" id="KAH9379698.1"/>
    </source>
</evidence>
<organism evidence="1 2">
    <name type="scientific">Haemaphysalis longicornis</name>
    <name type="common">Bush tick</name>
    <dbReference type="NCBI Taxonomy" id="44386"/>
    <lineage>
        <taxon>Eukaryota</taxon>
        <taxon>Metazoa</taxon>
        <taxon>Ecdysozoa</taxon>
        <taxon>Arthropoda</taxon>
        <taxon>Chelicerata</taxon>
        <taxon>Arachnida</taxon>
        <taxon>Acari</taxon>
        <taxon>Parasitiformes</taxon>
        <taxon>Ixodida</taxon>
        <taxon>Ixodoidea</taxon>
        <taxon>Ixodidae</taxon>
        <taxon>Haemaphysalinae</taxon>
        <taxon>Haemaphysalis</taxon>
    </lineage>
</organism>
<proteinExistence type="predicted"/>
<accession>A0A9J6GW05</accession>
<protein>
    <submittedName>
        <fullName evidence="1">Uncharacterized protein</fullName>
    </submittedName>
</protein>
<reference evidence="1 2" key="1">
    <citation type="journal article" date="2020" name="Cell">
        <title>Large-Scale Comparative Analyses of Tick Genomes Elucidate Their Genetic Diversity and Vector Capacities.</title>
        <authorList>
            <consortium name="Tick Genome and Microbiome Consortium (TIGMIC)"/>
            <person name="Jia N."/>
            <person name="Wang J."/>
            <person name="Shi W."/>
            <person name="Du L."/>
            <person name="Sun Y."/>
            <person name="Zhan W."/>
            <person name="Jiang J.F."/>
            <person name="Wang Q."/>
            <person name="Zhang B."/>
            <person name="Ji P."/>
            <person name="Bell-Sakyi L."/>
            <person name="Cui X.M."/>
            <person name="Yuan T.T."/>
            <person name="Jiang B.G."/>
            <person name="Yang W.F."/>
            <person name="Lam T.T."/>
            <person name="Chang Q.C."/>
            <person name="Ding S.J."/>
            <person name="Wang X.J."/>
            <person name="Zhu J.G."/>
            <person name="Ruan X.D."/>
            <person name="Zhao L."/>
            <person name="Wei J.T."/>
            <person name="Ye R.Z."/>
            <person name="Que T.C."/>
            <person name="Du C.H."/>
            <person name="Zhou Y.H."/>
            <person name="Cheng J.X."/>
            <person name="Dai P.F."/>
            <person name="Guo W.B."/>
            <person name="Han X.H."/>
            <person name="Huang E.J."/>
            <person name="Li L.F."/>
            <person name="Wei W."/>
            <person name="Gao Y.C."/>
            <person name="Liu J.Z."/>
            <person name="Shao H.Z."/>
            <person name="Wang X."/>
            <person name="Wang C.C."/>
            <person name="Yang T.C."/>
            <person name="Huo Q.B."/>
            <person name="Li W."/>
            <person name="Chen H.Y."/>
            <person name="Chen S.E."/>
            <person name="Zhou L.G."/>
            <person name="Ni X.B."/>
            <person name="Tian J.H."/>
            <person name="Sheng Y."/>
            <person name="Liu T."/>
            <person name="Pan Y.S."/>
            <person name="Xia L.Y."/>
            <person name="Li J."/>
            <person name="Zhao F."/>
            <person name="Cao W.C."/>
        </authorList>
    </citation>
    <scope>NUCLEOTIDE SEQUENCE [LARGE SCALE GENOMIC DNA]</scope>
    <source>
        <strain evidence="1">HaeL-2018</strain>
    </source>
</reference>
<dbReference type="AlphaFoldDB" id="A0A9J6GW05"/>
<sequence length="109" mass="11881">MSGMEPRWELSQGILLVPTALTVPLVLSSQRIPAWLLATWDLERAQAGALEAALVNGVSLPKAKATFLAIVNQMAEDYAYSDIYYGFILRPGANLSTENYSPQSSCSLF</sequence>
<name>A0A9J6GW05_HAELO</name>
<evidence type="ECO:0000313" key="2">
    <source>
        <dbReference type="Proteomes" id="UP000821853"/>
    </source>
</evidence>
<dbReference type="Proteomes" id="UP000821853">
    <property type="component" value="Chromosome 8"/>
</dbReference>
<gene>
    <name evidence="1" type="ORF">HPB48_021219</name>
</gene>